<protein>
    <submittedName>
        <fullName evidence="1">Uncharacterized protein</fullName>
    </submittedName>
</protein>
<dbReference type="Proteomes" id="UP000554482">
    <property type="component" value="Unassembled WGS sequence"/>
</dbReference>
<gene>
    <name evidence="1" type="ORF">FRX31_026709</name>
</gene>
<dbReference type="AlphaFoldDB" id="A0A7J6VHD1"/>
<proteinExistence type="predicted"/>
<dbReference type="EMBL" id="JABWDY010033058">
    <property type="protein sequence ID" value="KAF5183702.1"/>
    <property type="molecule type" value="Genomic_DNA"/>
</dbReference>
<name>A0A7J6VHD1_THATH</name>
<sequence length="91" mass="10199">MDHVFHGFCSPSSKPEIKYGVNTCIMRDVQVSEVSEMGPSVLGYVTMNEQVLNRFFFRDNATGAFGDQRYMALLDVGVNGDGRVEKFPDEN</sequence>
<evidence type="ECO:0000313" key="1">
    <source>
        <dbReference type="EMBL" id="KAF5183702.1"/>
    </source>
</evidence>
<evidence type="ECO:0000313" key="2">
    <source>
        <dbReference type="Proteomes" id="UP000554482"/>
    </source>
</evidence>
<accession>A0A7J6VHD1</accession>
<comment type="caution">
    <text evidence="1">The sequence shown here is derived from an EMBL/GenBank/DDBJ whole genome shotgun (WGS) entry which is preliminary data.</text>
</comment>
<keyword evidence="2" id="KW-1185">Reference proteome</keyword>
<organism evidence="1 2">
    <name type="scientific">Thalictrum thalictroides</name>
    <name type="common">Rue-anemone</name>
    <name type="synonym">Anemone thalictroides</name>
    <dbReference type="NCBI Taxonomy" id="46969"/>
    <lineage>
        <taxon>Eukaryota</taxon>
        <taxon>Viridiplantae</taxon>
        <taxon>Streptophyta</taxon>
        <taxon>Embryophyta</taxon>
        <taxon>Tracheophyta</taxon>
        <taxon>Spermatophyta</taxon>
        <taxon>Magnoliopsida</taxon>
        <taxon>Ranunculales</taxon>
        <taxon>Ranunculaceae</taxon>
        <taxon>Thalictroideae</taxon>
        <taxon>Thalictrum</taxon>
    </lineage>
</organism>
<reference evidence="1 2" key="1">
    <citation type="submission" date="2020-06" db="EMBL/GenBank/DDBJ databases">
        <title>Transcriptomic and genomic resources for Thalictrum thalictroides and T. hernandezii: Facilitating candidate gene discovery in an emerging model plant lineage.</title>
        <authorList>
            <person name="Arias T."/>
            <person name="Riano-Pachon D.M."/>
            <person name="Di Stilio V.S."/>
        </authorList>
    </citation>
    <scope>NUCLEOTIDE SEQUENCE [LARGE SCALE GENOMIC DNA]</scope>
    <source>
        <strain evidence="2">cv. WT478/WT964</strain>
        <tissue evidence="1">Leaves</tissue>
    </source>
</reference>